<name>A0A1J4MMM4_9CRYT</name>
<comment type="similarity">
    <text evidence="7">Belongs to the DHHC palmitoyltransferase family.</text>
</comment>
<feature type="domain" description="Palmitoyltransferase DHHC" evidence="8">
    <location>
        <begin position="96"/>
        <end position="221"/>
    </location>
</feature>
<proteinExistence type="inferred from homology"/>
<evidence type="ECO:0000259" key="8">
    <source>
        <dbReference type="Pfam" id="PF01529"/>
    </source>
</evidence>
<feature type="transmembrane region" description="Helical" evidence="7">
    <location>
        <begin position="142"/>
        <end position="164"/>
    </location>
</feature>
<dbReference type="VEuPathDB" id="CryptoDB:cubi_01816"/>
<dbReference type="OrthoDB" id="331948at2759"/>
<evidence type="ECO:0000313" key="10">
    <source>
        <dbReference type="Proteomes" id="UP000186176"/>
    </source>
</evidence>
<dbReference type="PANTHER" id="PTHR12246">
    <property type="entry name" value="PALMITOYLTRANSFERASE ZDHHC16"/>
    <property type="match status" value="1"/>
</dbReference>
<evidence type="ECO:0000256" key="1">
    <source>
        <dbReference type="ARBA" id="ARBA00004141"/>
    </source>
</evidence>
<comment type="caution">
    <text evidence="9">The sequence shown here is derived from an EMBL/GenBank/DDBJ whole genome shotgun (WGS) entry which is preliminary data.</text>
</comment>
<dbReference type="EC" id="2.3.1.225" evidence="7"/>
<dbReference type="GO" id="GO:0019706">
    <property type="term" value="F:protein-cysteine S-palmitoyltransferase activity"/>
    <property type="evidence" value="ECO:0007669"/>
    <property type="project" value="UniProtKB-EC"/>
</dbReference>
<gene>
    <name evidence="9" type="ORF">cubi_01816</name>
</gene>
<evidence type="ECO:0000256" key="4">
    <source>
        <dbReference type="ARBA" id="ARBA00022989"/>
    </source>
</evidence>
<sequence>MNQEIIKPILRQSPLLLTFITIISINCFSIFNFLTYLRIEQSNIIYYLGSIALAWYTILSLLIIYSLAFLAIVDPGSLESLQCDTNVPNWFKSTIRHCNKCTEKKWKPPRAHHCTTCNICIFKMDHHCIIVNNCIGYSNQKVYILFLFYLVCSTSLIVILSSFLLYKLITFSLESGINQMKHQLVISLIINIIILLTAMIFLLDQIDYIFSNSTLVELISNKCGKKIDLVNNFKMIFGENKYLWLLPSRNVMKPNFNEELYEIIDYPNYRHFSETRLADNNEQLKSFSEFSIINKKILKIE</sequence>
<evidence type="ECO:0000256" key="7">
    <source>
        <dbReference type="RuleBase" id="RU079119"/>
    </source>
</evidence>
<organism evidence="9 10">
    <name type="scientific">Cryptosporidium ubiquitum</name>
    <dbReference type="NCBI Taxonomy" id="857276"/>
    <lineage>
        <taxon>Eukaryota</taxon>
        <taxon>Sar</taxon>
        <taxon>Alveolata</taxon>
        <taxon>Apicomplexa</taxon>
        <taxon>Conoidasida</taxon>
        <taxon>Coccidia</taxon>
        <taxon>Eucoccidiorida</taxon>
        <taxon>Eimeriorina</taxon>
        <taxon>Cryptosporidiidae</taxon>
        <taxon>Cryptosporidium</taxon>
    </lineage>
</organism>
<dbReference type="Pfam" id="PF01529">
    <property type="entry name" value="DHHC"/>
    <property type="match status" value="1"/>
</dbReference>
<keyword evidence="3 7" id="KW-0812">Transmembrane</keyword>
<comment type="catalytic activity">
    <reaction evidence="7">
        <text>L-cysteinyl-[protein] + hexadecanoyl-CoA = S-hexadecanoyl-L-cysteinyl-[protein] + CoA</text>
        <dbReference type="Rhea" id="RHEA:36683"/>
        <dbReference type="Rhea" id="RHEA-COMP:10131"/>
        <dbReference type="Rhea" id="RHEA-COMP:11032"/>
        <dbReference type="ChEBI" id="CHEBI:29950"/>
        <dbReference type="ChEBI" id="CHEBI:57287"/>
        <dbReference type="ChEBI" id="CHEBI:57379"/>
        <dbReference type="ChEBI" id="CHEBI:74151"/>
        <dbReference type="EC" id="2.3.1.225"/>
    </reaction>
</comment>
<evidence type="ECO:0000256" key="6">
    <source>
        <dbReference type="ARBA" id="ARBA00023315"/>
    </source>
</evidence>
<dbReference type="GeneID" id="39978607"/>
<accession>A0A1J4MMM4</accession>
<keyword evidence="10" id="KW-1185">Reference proteome</keyword>
<dbReference type="AlphaFoldDB" id="A0A1J4MMM4"/>
<protein>
    <recommendedName>
        <fullName evidence="7">Palmitoyltransferase</fullName>
        <ecNumber evidence="7">2.3.1.225</ecNumber>
    </recommendedName>
</protein>
<feature type="transmembrane region" description="Helical" evidence="7">
    <location>
        <begin position="15"/>
        <end position="37"/>
    </location>
</feature>
<dbReference type="InterPro" id="IPR039859">
    <property type="entry name" value="PFA4/ZDH16/20/ERF2-like"/>
</dbReference>
<evidence type="ECO:0000256" key="2">
    <source>
        <dbReference type="ARBA" id="ARBA00022679"/>
    </source>
</evidence>
<dbReference type="EMBL" id="LRBP01000001">
    <property type="protein sequence ID" value="OII75295.1"/>
    <property type="molecule type" value="Genomic_DNA"/>
</dbReference>
<reference evidence="9 10" key="1">
    <citation type="submission" date="2016-10" db="EMBL/GenBank/DDBJ databases">
        <title>Reductive evolution of mitochondrial metabolism and differential evolution of invasion-related proteins in Cryptosporidium.</title>
        <authorList>
            <person name="Liu S."/>
            <person name="Roellig D.M."/>
            <person name="Guo Y."/>
            <person name="Li N."/>
            <person name="Frace M.A."/>
            <person name="Tang K."/>
            <person name="Zhang L."/>
            <person name="Feng Y."/>
            <person name="Xiao L."/>
        </authorList>
    </citation>
    <scope>NUCLEOTIDE SEQUENCE [LARGE SCALE GENOMIC DNA]</scope>
    <source>
        <strain evidence="9">39726</strain>
    </source>
</reference>
<keyword evidence="2 7" id="KW-0808">Transferase</keyword>
<dbReference type="GO" id="GO:0016020">
    <property type="term" value="C:membrane"/>
    <property type="evidence" value="ECO:0007669"/>
    <property type="project" value="UniProtKB-SubCell"/>
</dbReference>
<comment type="domain">
    <text evidence="7">The DHHC domain is required for palmitoyltransferase activity.</text>
</comment>
<dbReference type="PROSITE" id="PS50216">
    <property type="entry name" value="DHHC"/>
    <property type="match status" value="1"/>
</dbReference>
<dbReference type="RefSeq" id="XP_028876302.1">
    <property type="nucleotide sequence ID" value="XM_029018828.1"/>
</dbReference>
<dbReference type="InterPro" id="IPR001594">
    <property type="entry name" value="Palmitoyltrfase_DHHC"/>
</dbReference>
<feature type="transmembrane region" description="Helical" evidence="7">
    <location>
        <begin position="44"/>
        <end position="72"/>
    </location>
</feature>
<keyword evidence="5 7" id="KW-0472">Membrane</keyword>
<dbReference type="Proteomes" id="UP000186176">
    <property type="component" value="Unassembled WGS sequence"/>
</dbReference>
<evidence type="ECO:0000256" key="3">
    <source>
        <dbReference type="ARBA" id="ARBA00022692"/>
    </source>
</evidence>
<feature type="transmembrane region" description="Helical" evidence="7">
    <location>
        <begin position="184"/>
        <end position="203"/>
    </location>
</feature>
<keyword evidence="6 7" id="KW-0012">Acyltransferase</keyword>
<keyword evidence="4 7" id="KW-1133">Transmembrane helix</keyword>
<comment type="subcellular location">
    <subcellularLocation>
        <location evidence="1">Membrane</location>
        <topology evidence="1">Multi-pass membrane protein</topology>
    </subcellularLocation>
</comment>
<evidence type="ECO:0000256" key="5">
    <source>
        <dbReference type="ARBA" id="ARBA00023136"/>
    </source>
</evidence>
<evidence type="ECO:0000313" key="9">
    <source>
        <dbReference type="EMBL" id="OII75295.1"/>
    </source>
</evidence>